<dbReference type="GO" id="GO:0008725">
    <property type="term" value="F:DNA-3-methyladenine glycosylase activity"/>
    <property type="evidence" value="ECO:0007669"/>
    <property type="project" value="InterPro"/>
</dbReference>
<dbReference type="GO" id="GO:0006284">
    <property type="term" value="P:base-excision repair"/>
    <property type="evidence" value="ECO:0007669"/>
    <property type="project" value="InterPro"/>
</dbReference>
<dbReference type="PANTHER" id="PTHR30037">
    <property type="entry name" value="DNA-3-METHYLADENINE GLYCOSYLASE 1"/>
    <property type="match status" value="1"/>
</dbReference>
<dbReference type="EMBL" id="FONL01000019">
    <property type="protein sequence ID" value="SFE78035.1"/>
    <property type="molecule type" value="Genomic_DNA"/>
</dbReference>
<evidence type="ECO:0000313" key="3">
    <source>
        <dbReference type="Proteomes" id="UP000198896"/>
    </source>
</evidence>
<feature type="binding site" evidence="1">
    <location>
        <position position="187"/>
    </location>
    <ligand>
        <name>Zn(2+)</name>
        <dbReference type="ChEBI" id="CHEBI:29105"/>
    </ligand>
</feature>
<sequence>MEKKRCNFSFGAKEYHATDKFVIYHDTRWCKPEHRDRELFAMLILEGMQAGVSWNLILNKEDNFRKAFDGFDPEIVANYDDAKLEELMQDPGIIRNRQKLKAAVTNAKAFLQVQKEFGSFDTYIWGFTGGKVIDHHLADVKDMPAKDALSEKVSKDLRKRGFKFAGPVIIYSYLQGIGVINDHWEYCDYR</sequence>
<feature type="binding site" evidence="1">
    <location>
        <position position="6"/>
    </location>
    <ligand>
        <name>Zn(2+)</name>
        <dbReference type="ChEBI" id="CHEBI:29105"/>
    </ligand>
</feature>
<dbReference type="OrthoDB" id="9807664at2"/>
<dbReference type="STRING" id="1123323.SAMN05216245_11911"/>
<dbReference type="Proteomes" id="UP000198896">
    <property type="component" value="Unassembled WGS sequence"/>
</dbReference>
<dbReference type="InterPro" id="IPR011257">
    <property type="entry name" value="DNA_glycosylase"/>
</dbReference>
<dbReference type="GO" id="GO:0046872">
    <property type="term" value="F:metal ion binding"/>
    <property type="evidence" value="ECO:0007669"/>
    <property type="project" value="UniProtKB-KW"/>
</dbReference>
<dbReference type="InterPro" id="IPR052891">
    <property type="entry name" value="DNA-3mA_glycosylase"/>
</dbReference>
<keyword evidence="3" id="KW-1185">Reference proteome</keyword>
<feature type="binding site" evidence="1">
    <location>
        <position position="25"/>
    </location>
    <ligand>
        <name>Zn(2+)</name>
        <dbReference type="ChEBI" id="CHEBI:29105"/>
    </ligand>
</feature>
<evidence type="ECO:0000256" key="1">
    <source>
        <dbReference type="PIRSR" id="PIRSR605019-1"/>
    </source>
</evidence>
<dbReference type="Gene3D" id="1.10.340.30">
    <property type="entry name" value="Hypothetical protein, domain 2"/>
    <property type="match status" value="1"/>
</dbReference>
<dbReference type="Pfam" id="PF03352">
    <property type="entry name" value="Adenine_glyco"/>
    <property type="match status" value="1"/>
</dbReference>
<gene>
    <name evidence="2" type="ORF">SAMN05216245_11911</name>
</gene>
<reference evidence="2 3" key="1">
    <citation type="submission" date="2016-10" db="EMBL/GenBank/DDBJ databases">
        <authorList>
            <person name="de Groot N.N."/>
        </authorList>
    </citation>
    <scope>NUCLEOTIDE SEQUENCE [LARGE SCALE GENOMIC DNA]</scope>
    <source>
        <strain evidence="2 3">DSM 9236</strain>
    </source>
</reference>
<accession>A0A1I2DBU6</accession>
<dbReference type="SUPFAM" id="SSF48150">
    <property type="entry name" value="DNA-glycosylase"/>
    <property type="match status" value="1"/>
</dbReference>
<dbReference type="AlphaFoldDB" id="A0A1I2DBU6"/>
<dbReference type="RefSeq" id="WP_093914103.1">
    <property type="nucleotide sequence ID" value="NZ_FONL01000019.1"/>
</dbReference>
<evidence type="ECO:0000313" key="2">
    <source>
        <dbReference type="EMBL" id="SFE78035.1"/>
    </source>
</evidence>
<keyword evidence="1" id="KW-0479">Metal-binding</keyword>
<proteinExistence type="predicted"/>
<organism evidence="2 3">
    <name type="scientific">Succiniclasticum ruminis DSM 9236</name>
    <dbReference type="NCBI Taxonomy" id="1123323"/>
    <lineage>
        <taxon>Bacteria</taxon>
        <taxon>Bacillati</taxon>
        <taxon>Bacillota</taxon>
        <taxon>Negativicutes</taxon>
        <taxon>Acidaminococcales</taxon>
        <taxon>Acidaminococcaceae</taxon>
        <taxon>Succiniclasticum</taxon>
    </lineage>
</organism>
<name>A0A1I2DBU6_9FIRM</name>
<keyword evidence="1" id="KW-0862">Zinc</keyword>
<dbReference type="InterPro" id="IPR005019">
    <property type="entry name" value="Adenine_glyco"/>
</dbReference>
<feature type="binding site" evidence="1">
    <location>
        <position position="183"/>
    </location>
    <ligand>
        <name>Zn(2+)</name>
        <dbReference type="ChEBI" id="CHEBI:29105"/>
    </ligand>
</feature>
<protein>
    <submittedName>
        <fullName evidence="2">DNA-3-methyladenine glycosylase I</fullName>
    </submittedName>
</protein>
<dbReference type="PANTHER" id="PTHR30037:SF4">
    <property type="entry name" value="DNA-3-METHYLADENINE GLYCOSYLASE I"/>
    <property type="match status" value="1"/>
</dbReference>